<protein>
    <recommendedName>
        <fullName evidence="3">Glucokinase</fullName>
        <ecNumber evidence="3">2.7.1.2</ecNumber>
    </recommendedName>
    <alternativeName>
        <fullName evidence="3">Glucose kinase</fullName>
    </alternativeName>
</protein>
<evidence type="ECO:0000313" key="6">
    <source>
        <dbReference type="Proteomes" id="UP001626537"/>
    </source>
</evidence>
<keyword evidence="1 3" id="KW-0808">Transferase</keyword>
<dbReference type="Gene3D" id="3.40.367.20">
    <property type="match status" value="1"/>
</dbReference>
<dbReference type="InterPro" id="IPR050201">
    <property type="entry name" value="Bacterial_glucokinase"/>
</dbReference>
<dbReference type="Pfam" id="PF02685">
    <property type="entry name" value="Glucokinase"/>
    <property type="match status" value="1"/>
</dbReference>
<keyword evidence="2 3" id="KW-0418">Kinase</keyword>
<evidence type="ECO:0000256" key="4">
    <source>
        <dbReference type="RuleBase" id="RU004046"/>
    </source>
</evidence>
<evidence type="ECO:0000313" key="5">
    <source>
        <dbReference type="EMBL" id="WOJ94552.1"/>
    </source>
</evidence>
<evidence type="ECO:0000256" key="1">
    <source>
        <dbReference type="ARBA" id="ARBA00022679"/>
    </source>
</evidence>
<dbReference type="PANTHER" id="PTHR47690:SF1">
    <property type="entry name" value="GLUCOKINASE"/>
    <property type="match status" value="1"/>
</dbReference>
<dbReference type="RefSeq" id="WP_407349188.1">
    <property type="nucleotide sequence ID" value="NZ_CP136864.1"/>
</dbReference>
<dbReference type="HAMAP" id="MF_00524">
    <property type="entry name" value="Glucokinase"/>
    <property type="match status" value="1"/>
</dbReference>
<comment type="similarity">
    <text evidence="3 4">Belongs to the bacterial glucokinase family.</text>
</comment>
<dbReference type="Proteomes" id="UP001626537">
    <property type="component" value="Chromosome"/>
</dbReference>
<dbReference type="InterPro" id="IPR043129">
    <property type="entry name" value="ATPase_NBD"/>
</dbReference>
<evidence type="ECO:0000256" key="2">
    <source>
        <dbReference type="ARBA" id="ARBA00022777"/>
    </source>
</evidence>
<gene>
    <name evidence="3 5" type="primary">glk</name>
    <name evidence="5" type="ORF">R0135_05150</name>
</gene>
<keyword evidence="3" id="KW-0547">Nucleotide-binding</keyword>
<dbReference type="SUPFAM" id="SSF53067">
    <property type="entry name" value="Actin-like ATPase domain"/>
    <property type="match status" value="1"/>
</dbReference>
<organism evidence="5 6">
    <name type="scientific">Congregibacter variabilis</name>
    <dbReference type="NCBI Taxonomy" id="3081200"/>
    <lineage>
        <taxon>Bacteria</taxon>
        <taxon>Pseudomonadati</taxon>
        <taxon>Pseudomonadota</taxon>
        <taxon>Gammaproteobacteria</taxon>
        <taxon>Cellvibrionales</taxon>
        <taxon>Halieaceae</taxon>
        <taxon>Congregibacter</taxon>
    </lineage>
</organism>
<dbReference type="NCBIfam" id="TIGR00749">
    <property type="entry name" value="glk"/>
    <property type="match status" value="1"/>
</dbReference>
<keyword evidence="6" id="KW-1185">Reference proteome</keyword>
<dbReference type="Gene3D" id="3.30.420.40">
    <property type="match status" value="1"/>
</dbReference>
<keyword evidence="3" id="KW-0324">Glycolysis</keyword>
<dbReference type="PANTHER" id="PTHR47690">
    <property type="entry name" value="GLUCOKINASE"/>
    <property type="match status" value="1"/>
</dbReference>
<keyword evidence="3" id="KW-0963">Cytoplasm</keyword>
<proteinExistence type="inferred from homology"/>
<comment type="subcellular location">
    <subcellularLocation>
        <location evidence="3">Cytoplasm</location>
    </subcellularLocation>
</comment>
<evidence type="ECO:0000256" key="3">
    <source>
        <dbReference type="HAMAP-Rule" id="MF_00524"/>
    </source>
</evidence>
<accession>A0ABZ0I4U4</accession>
<dbReference type="NCBIfam" id="NF009073">
    <property type="entry name" value="PRK12408.1"/>
    <property type="match status" value="1"/>
</dbReference>
<dbReference type="InterPro" id="IPR003836">
    <property type="entry name" value="Glucokinase"/>
</dbReference>
<feature type="binding site" evidence="3">
    <location>
        <begin position="9"/>
        <end position="14"/>
    </location>
    <ligand>
        <name>ATP</name>
        <dbReference type="ChEBI" id="CHEBI:30616"/>
    </ligand>
</feature>
<dbReference type="EC" id="2.7.1.2" evidence="3"/>
<dbReference type="GO" id="GO:0004340">
    <property type="term" value="F:glucokinase activity"/>
    <property type="evidence" value="ECO:0007669"/>
    <property type="project" value="UniProtKB-EC"/>
</dbReference>
<sequence>MAKSWHLLADIGGTNARFALGDVSTGQISDLLTVSVADHPTFSSALQLYLSKIESSGDWDQRPIDGCLAVACPTDRDVVTFTNSDWVIDRKDLAFSLDIPNLQVINDFEAIGYAAARFSEDDWEQLGGGQSRPDKVIGVLGPGTGLGVCGVLPKKSQVIVMPGEGGHVDFAPVGDEEIEIIRLLLTRYRRVSAERVLSGAGLQNIYWALSQMHGAEQRHATPADISAAALAADDPVAVEALEVFCRVLGSVAGNLALTYGALGGVYIAGGIVPRILDFVRQSDFRERFLAKGRFRDYLNDIPTRVVTRENPGLFGALQSLQSRH</sequence>
<keyword evidence="3" id="KW-0067">ATP-binding</keyword>
<name>A0ABZ0I4U4_9GAMM</name>
<reference evidence="5 6" key="1">
    <citation type="submission" date="2023-10" db="EMBL/GenBank/DDBJ databases">
        <title>Two novel species belonging to the OM43/NOR5 clade.</title>
        <authorList>
            <person name="Park M."/>
        </authorList>
    </citation>
    <scope>NUCLEOTIDE SEQUENCE [LARGE SCALE GENOMIC DNA]</scope>
    <source>
        <strain evidence="5 6">IMCC43200</strain>
    </source>
</reference>
<dbReference type="EMBL" id="CP136864">
    <property type="protein sequence ID" value="WOJ94552.1"/>
    <property type="molecule type" value="Genomic_DNA"/>
</dbReference>
<dbReference type="CDD" id="cd24008">
    <property type="entry name" value="ASKHA_NBD_GLK"/>
    <property type="match status" value="1"/>
</dbReference>
<comment type="catalytic activity">
    <reaction evidence="3">
        <text>D-glucose + ATP = D-glucose 6-phosphate + ADP + H(+)</text>
        <dbReference type="Rhea" id="RHEA:17825"/>
        <dbReference type="ChEBI" id="CHEBI:4167"/>
        <dbReference type="ChEBI" id="CHEBI:15378"/>
        <dbReference type="ChEBI" id="CHEBI:30616"/>
        <dbReference type="ChEBI" id="CHEBI:61548"/>
        <dbReference type="ChEBI" id="CHEBI:456216"/>
        <dbReference type="EC" id="2.7.1.2"/>
    </reaction>
</comment>